<evidence type="ECO:0000256" key="3">
    <source>
        <dbReference type="ARBA" id="ARBA00022448"/>
    </source>
</evidence>
<keyword evidence="5" id="KW-0677">Repeat</keyword>
<dbReference type="SUPFAM" id="SSF103506">
    <property type="entry name" value="Mitochondrial carrier"/>
    <property type="match status" value="1"/>
</dbReference>
<dbReference type="InterPro" id="IPR002067">
    <property type="entry name" value="MCP"/>
</dbReference>
<keyword evidence="3 11" id="KW-0813">Transport</keyword>
<evidence type="ECO:0000313" key="13">
    <source>
        <dbReference type="EMBL" id="GFO41106.1"/>
    </source>
</evidence>
<evidence type="ECO:0000256" key="10">
    <source>
        <dbReference type="PROSITE-ProRule" id="PRU00282"/>
    </source>
</evidence>
<evidence type="ECO:0000256" key="8">
    <source>
        <dbReference type="ARBA" id="ARBA00023128"/>
    </source>
</evidence>
<evidence type="ECO:0000256" key="1">
    <source>
        <dbReference type="ARBA" id="ARBA00004448"/>
    </source>
</evidence>
<dbReference type="PANTHER" id="PTHR45667">
    <property type="entry name" value="S-ADENOSYLMETHIONINE MITOCHONDRIAL CARRIER PROTEIN"/>
    <property type="match status" value="1"/>
</dbReference>
<comment type="caution">
    <text evidence="13">The sequence shown here is derived from an EMBL/GenBank/DDBJ whole genome shotgun (WGS) entry which is preliminary data.</text>
</comment>
<reference evidence="13 14" key="1">
    <citation type="journal article" date="2021" name="Elife">
        <title>Chloroplast acquisition without the gene transfer in kleptoplastic sea slugs, Plakobranchus ocellatus.</title>
        <authorList>
            <person name="Maeda T."/>
            <person name="Takahashi S."/>
            <person name="Yoshida T."/>
            <person name="Shimamura S."/>
            <person name="Takaki Y."/>
            <person name="Nagai Y."/>
            <person name="Toyoda A."/>
            <person name="Suzuki Y."/>
            <person name="Arimoto A."/>
            <person name="Ishii H."/>
            <person name="Satoh N."/>
            <person name="Nishiyama T."/>
            <person name="Hasebe M."/>
            <person name="Maruyama T."/>
            <person name="Minagawa J."/>
            <person name="Obokata J."/>
            <person name="Shigenobu S."/>
        </authorList>
    </citation>
    <scope>NUCLEOTIDE SEQUENCE [LARGE SCALE GENOMIC DNA]</scope>
</reference>
<dbReference type="GO" id="GO:0055085">
    <property type="term" value="P:transmembrane transport"/>
    <property type="evidence" value="ECO:0007669"/>
    <property type="project" value="InterPro"/>
</dbReference>
<name>A0AAV4DAM5_9GAST</name>
<feature type="repeat" description="Solcar" evidence="10">
    <location>
        <begin position="16"/>
        <end position="89"/>
    </location>
</feature>
<dbReference type="Gene3D" id="1.50.40.10">
    <property type="entry name" value="Mitochondrial carrier domain"/>
    <property type="match status" value="1"/>
</dbReference>
<evidence type="ECO:0000256" key="2">
    <source>
        <dbReference type="ARBA" id="ARBA00006375"/>
    </source>
</evidence>
<keyword evidence="8" id="KW-0496">Mitochondrion</keyword>
<feature type="transmembrane region" description="Helical" evidence="12">
    <location>
        <begin position="249"/>
        <end position="273"/>
    </location>
</feature>
<dbReference type="Pfam" id="PF00153">
    <property type="entry name" value="Mito_carr"/>
    <property type="match status" value="4"/>
</dbReference>
<feature type="repeat" description="Solcar" evidence="10">
    <location>
        <begin position="195"/>
        <end position="279"/>
    </location>
</feature>
<evidence type="ECO:0000256" key="4">
    <source>
        <dbReference type="ARBA" id="ARBA00022692"/>
    </source>
</evidence>
<evidence type="ECO:0000256" key="12">
    <source>
        <dbReference type="SAM" id="Phobius"/>
    </source>
</evidence>
<dbReference type="GO" id="GO:0005743">
    <property type="term" value="C:mitochondrial inner membrane"/>
    <property type="evidence" value="ECO:0007669"/>
    <property type="project" value="UniProtKB-SubCell"/>
</dbReference>
<sequence>MDDLKCSAAVGQNHKGYFKDILVAGGVAGTAVDAMLFPLDTIKTRLQSEVGLKSSGGFKGLYAGLLSVLLGSAPSAALFFLAYETSKTILGSDGNGSYLYQTSSHMVAASVGDVTSCLIRVPMEIVKQRTQVLKAASSHSTFLMTYQEQGLRGFYKGYFSTIAREIPFSVIQFPLWEFLKHKCSERSGEPSTPGQSSLCAGVAGGISAALTTPLDVVKTRVMLAQTGTKEAYGTIVFVLQSLLRDEGMAGLFAGLVPRLWLMSLGGAIFLGAYDKTKLILSSYTI</sequence>
<dbReference type="FunFam" id="1.50.40.10:FF:000018">
    <property type="entry name" value="S-adenosylmethionine mitochondrial carrier protein-like"/>
    <property type="match status" value="1"/>
</dbReference>
<keyword evidence="14" id="KW-1185">Reference proteome</keyword>
<keyword evidence="9 10" id="KW-0472">Membrane</keyword>
<evidence type="ECO:0000256" key="11">
    <source>
        <dbReference type="RuleBase" id="RU000488"/>
    </source>
</evidence>
<comment type="subcellular location">
    <subcellularLocation>
        <location evidence="1">Mitochondrion inner membrane</location>
        <topology evidence="1">Multi-pass membrane protein</topology>
    </subcellularLocation>
</comment>
<dbReference type="InterPro" id="IPR018108">
    <property type="entry name" value="MCP_transmembrane"/>
</dbReference>
<keyword evidence="7 12" id="KW-1133">Transmembrane helix</keyword>
<evidence type="ECO:0000256" key="9">
    <source>
        <dbReference type="ARBA" id="ARBA00023136"/>
    </source>
</evidence>
<dbReference type="PRINTS" id="PR00926">
    <property type="entry name" value="MITOCARRIER"/>
</dbReference>
<evidence type="ECO:0000256" key="7">
    <source>
        <dbReference type="ARBA" id="ARBA00022989"/>
    </source>
</evidence>
<evidence type="ECO:0000256" key="6">
    <source>
        <dbReference type="ARBA" id="ARBA00022792"/>
    </source>
</evidence>
<dbReference type="AlphaFoldDB" id="A0AAV4DAM5"/>
<gene>
    <name evidence="13" type="ORF">PoB_006761100</name>
</gene>
<dbReference type="Proteomes" id="UP000735302">
    <property type="component" value="Unassembled WGS sequence"/>
</dbReference>
<organism evidence="13 14">
    <name type="scientific">Plakobranchus ocellatus</name>
    <dbReference type="NCBI Taxonomy" id="259542"/>
    <lineage>
        <taxon>Eukaryota</taxon>
        <taxon>Metazoa</taxon>
        <taxon>Spiralia</taxon>
        <taxon>Lophotrochozoa</taxon>
        <taxon>Mollusca</taxon>
        <taxon>Gastropoda</taxon>
        <taxon>Heterobranchia</taxon>
        <taxon>Euthyneura</taxon>
        <taxon>Panpulmonata</taxon>
        <taxon>Sacoglossa</taxon>
        <taxon>Placobranchoidea</taxon>
        <taxon>Plakobranchidae</taxon>
        <taxon>Plakobranchus</taxon>
    </lineage>
</organism>
<protein>
    <submittedName>
        <fullName evidence="13">S-adenosylmethionine mitochondrial carrier protein</fullName>
    </submittedName>
</protein>
<keyword evidence="6" id="KW-0999">Mitochondrion inner membrane</keyword>
<feature type="transmembrane region" description="Helical" evidence="12">
    <location>
        <begin position="21"/>
        <end position="39"/>
    </location>
</feature>
<proteinExistence type="inferred from homology"/>
<evidence type="ECO:0000313" key="14">
    <source>
        <dbReference type="Proteomes" id="UP000735302"/>
    </source>
</evidence>
<evidence type="ECO:0000256" key="5">
    <source>
        <dbReference type="ARBA" id="ARBA00022737"/>
    </source>
</evidence>
<keyword evidence="4 10" id="KW-0812">Transmembrane</keyword>
<dbReference type="InterPro" id="IPR023395">
    <property type="entry name" value="MCP_dom_sf"/>
</dbReference>
<feature type="transmembrane region" description="Helical" evidence="12">
    <location>
        <begin position="60"/>
        <end position="83"/>
    </location>
</feature>
<dbReference type="PROSITE" id="PS50920">
    <property type="entry name" value="SOLCAR"/>
    <property type="match status" value="3"/>
</dbReference>
<dbReference type="EMBL" id="BLXT01007668">
    <property type="protein sequence ID" value="GFO41106.1"/>
    <property type="molecule type" value="Genomic_DNA"/>
</dbReference>
<feature type="repeat" description="Solcar" evidence="10">
    <location>
        <begin position="100"/>
        <end position="182"/>
    </location>
</feature>
<accession>A0AAV4DAM5</accession>
<comment type="similarity">
    <text evidence="2 11">Belongs to the mitochondrial carrier (TC 2.A.29) family.</text>
</comment>